<feature type="compositionally biased region" description="Low complexity" evidence="2">
    <location>
        <begin position="752"/>
        <end position="774"/>
    </location>
</feature>
<dbReference type="EMBL" id="BGPR01000673">
    <property type="protein sequence ID" value="GBM31036.1"/>
    <property type="molecule type" value="Genomic_DNA"/>
</dbReference>
<keyword evidence="1" id="KW-0597">Phosphoprotein</keyword>
<name>A0A4Y2ESM7_ARAVE</name>
<dbReference type="PANTHER" id="PTHR14454:SF11">
    <property type="entry name" value="SERRANO, ISOFORM F"/>
    <property type="match status" value="1"/>
</dbReference>
<organism evidence="4 5">
    <name type="scientific">Araneus ventricosus</name>
    <name type="common">Orbweaver spider</name>
    <name type="synonym">Epeira ventricosa</name>
    <dbReference type="NCBI Taxonomy" id="182803"/>
    <lineage>
        <taxon>Eukaryota</taxon>
        <taxon>Metazoa</taxon>
        <taxon>Ecdysozoa</taxon>
        <taxon>Arthropoda</taxon>
        <taxon>Chelicerata</taxon>
        <taxon>Arachnida</taxon>
        <taxon>Araneae</taxon>
        <taxon>Araneomorphae</taxon>
        <taxon>Entelegynae</taxon>
        <taxon>Araneoidea</taxon>
        <taxon>Araneidae</taxon>
        <taxon>Araneus</taxon>
    </lineage>
</organism>
<accession>A0A4Y2ESM7</accession>
<dbReference type="InterPro" id="IPR025946">
    <property type="entry name" value="CABIT_dom"/>
</dbReference>
<proteinExistence type="predicted"/>
<feature type="region of interest" description="Disordered" evidence="2">
    <location>
        <begin position="530"/>
        <end position="578"/>
    </location>
</feature>
<dbReference type="Pfam" id="PF12736">
    <property type="entry name" value="CABIT"/>
    <property type="match status" value="1"/>
</dbReference>
<feature type="compositionally biased region" description="Acidic residues" evidence="2">
    <location>
        <begin position="780"/>
        <end position="790"/>
    </location>
</feature>
<reference evidence="4 5" key="1">
    <citation type="journal article" date="2019" name="Sci. Rep.">
        <title>Orb-weaving spider Araneus ventricosus genome elucidates the spidroin gene catalogue.</title>
        <authorList>
            <person name="Kono N."/>
            <person name="Nakamura H."/>
            <person name="Ohtoshi R."/>
            <person name="Moran D.A.P."/>
            <person name="Shinohara A."/>
            <person name="Yoshida Y."/>
            <person name="Fujiwara M."/>
            <person name="Mori M."/>
            <person name="Tomita M."/>
            <person name="Arakawa K."/>
        </authorList>
    </citation>
    <scope>NUCLEOTIDE SEQUENCE [LARGE SCALE GENOMIC DNA]</scope>
</reference>
<gene>
    <name evidence="4" type="ORF">AVEN_108938_1</name>
</gene>
<keyword evidence="5" id="KW-1185">Reference proteome</keyword>
<feature type="region of interest" description="Disordered" evidence="2">
    <location>
        <begin position="747"/>
        <end position="791"/>
    </location>
</feature>
<protein>
    <recommendedName>
        <fullName evidence="3">CABIT domain-containing protein</fullName>
    </recommendedName>
</protein>
<comment type="caution">
    <text evidence="4">The sequence shown here is derived from an EMBL/GenBank/DDBJ whole genome shotgun (WGS) entry which is preliminary data.</text>
</comment>
<evidence type="ECO:0000256" key="1">
    <source>
        <dbReference type="ARBA" id="ARBA00022553"/>
    </source>
</evidence>
<feature type="compositionally biased region" description="Polar residues" evidence="2">
    <location>
        <begin position="482"/>
        <end position="493"/>
    </location>
</feature>
<evidence type="ECO:0000259" key="3">
    <source>
        <dbReference type="Pfam" id="PF12736"/>
    </source>
</evidence>
<feature type="domain" description="CABIT" evidence="3">
    <location>
        <begin position="140"/>
        <end position="399"/>
    </location>
</feature>
<feature type="region of interest" description="Disordered" evidence="2">
    <location>
        <begin position="454"/>
        <end position="501"/>
    </location>
</feature>
<dbReference type="OrthoDB" id="6077228at2759"/>
<sequence>MYAHLFFFFYRKRVPGFQTSHLLRSCDVSSAHHFLYPKTTCINRAVLEEACFVWADGSKQIDPLLGKALSCLSAGSLKCPNYGYVAEGWPPRSPMSSSLLLLPPILLSPMSMPEAAPYLAAVQWSHEGRPLREFAAKTPLPQPAKIIKGQHQNLGVPSLPSPNLCQFVLVASAGKQLKVIAQCVKVKDGRRMAPLGPRLALPHDYEGWFEILSEEGRAVRCIESVAELARRKPRSCLVRDSIKVNLPRPDDLDSVWEKTRGISPGEVLTVGDIVSGISRGNRGSGKYLGCVTSFGDTVYLPLELRGRFSTIAGEDNISGVHTVKTLMTKRFPLMVRLVHGKSPVGVKPGSQFVNEMRLYSLIEEECLVAMPLSKDSGVVPLPSNAPLKVLAPKNSEALMKMPEHAALVNKCHNLMVEVTGCIQVCDVHSVHEIKNAPPSPQYVYTRRQAPNSYRTVPLVKRSASDPQGTNLSGRVHLDRGLSTPNDASLSPNEEFSDSDDVRYDEIDQIYDYVRGFAPLPVNIKNEFSASEEHKSQLFPQISDGNNKSGDRKPPDPPPIETIPARKSSTGTVRHSQNTPQKITVSIVNRTPSFKTKDIYYPHRSQKSKKSSDDHIYEKIDKRKNGLKLVKVFETPNRNAPLRSNSASKVFQNGSANCDNNNNTKLPYKRQSQFQLHLNPSQNISNGKSRFLKNNKNNSHAHKEVSGINRNNNKSQKSSWVNSGVKTIATSPLFHIRYKSLTDLLMDTKKSSPESSNTSSGKKPSGSAGSSLSVSSKDDVDGLEDTSDIVEDIQRNGKVSRRLSRPKSLSNLIGDVTPKKRLDNHNYYNLVQNDLIKPPEISCPKFYSMPDSSRYAKNHYGSTHHSKKLGTLYL</sequence>
<feature type="compositionally biased region" description="Polar residues" evidence="2">
    <location>
        <begin position="537"/>
        <end position="547"/>
    </location>
</feature>
<evidence type="ECO:0000313" key="4">
    <source>
        <dbReference type="EMBL" id="GBM31036.1"/>
    </source>
</evidence>
<dbReference type="Proteomes" id="UP000499080">
    <property type="component" value="Unassembled WGS sequence"/>
</dbReference>
<evidence type="ECO:0000256" key="2">
    <source>
        <dbReference type="SAM" id="MobiDB-lite"/>
    </source>
</evidence>
<dbReference type="AlphaFoldDB" id="A0A4Y2ESM7"/>
<dbReference type="PANTHER" id="PTHR14454">
    <property type="entry name" value="GRB2-ASSOCIATED AND REGULATOR OF MAPK PROTEIN FAMILY MEMBER"/>
    <property type="match status" value="1"/>
</dbReference>
<dbReference type="InterPro" id="IPR052281">
    <property type="entry name" value="GAREM"/>
</dbReference>
<feature type="compositionally biased region" description="Polar residues" evidence="2">
    <location>
        <begin position="566"/>
        <end position="578"/>
    </location>
</feature>
<evidence type="ECO:0000313" key="5">
    <source>
        <dbReference type="Proteomes" id="UP000499080"/>
    </source>
</evidence>